<evidence type="ECO:0000256" key="4">
    <source>
        <dbReference type="ARBA" id="ARBA00022552"/>
    </source>
</evidence>
<keyword evidence="3" id="KW-0690">Ribosome biogenesis</keyword>
<keyword evidence="4" id="KW-0698">rRNA processing</keyword>
<dbReference type="InterPro" id="IPR018492">
    <property type="entry name" value="Ribosomal_eL8/Nhp2"/>
</dbReference>
<evidence type="ECO:0000259" key="10">
    <source>
        <dbReference type="Pfam" id="PF01248"/>
    </source>
</evidence>
<dbReference type="InterPro" id="IPR002415">
    <property type="entry name" value="H/ACA_rnp_Nhp2-like"/>
</dbReference>
<dbReference type="EMBL" id="CABVLU010000005">
    <property type="protein sequence ID" value="VVT58048.1"/>
    <property type="molecule type" value="Genomic_DNA"/>
</dbReference>
<dbReference type="GO" id="GO:0000398">
    <property type="term" value="P:mRNA splicing, via spliceosome"/>
    <property type="evidence" value="ECO:0007669"/>
    <property type="project" value="UniProtKB-UniRule"/>
</dbReference>
<dbReference type="FunFam" id="3.30.1330.30:FF:000015">
    <property type="entry name" value="H/ACA ribonucleoprotein complex subunit NHP2"/>
    <property type="match status" value="1"/>
</dbReference>
<protein>
    <recommendedName>
        <fullName evidence="8">H/ACA ribonucleoprotein complex subunit 2</fullName>
    </recommendedName>
    <alternativeName>
        <fullName evidence="8">Nucleolar protein family A member 2</fullName>
    </alternativeName>
</protein>
<comment type="similarity">
    <text evidence="2 8">Belongs to the eukaryotic ribosomal protein eL8 family.</text>
</comment>
<comment type="function">
    <text evidence="8">Required for ribosome biogenesis. Part of a complex which catalyzes pseudouridylation of rRNA. This involves the isomerization of uridine such that the ribose is subsequently attached to C5, instead of the normal N1. Pseudouridine ('psi') residues may serve to stabilize the conformation of rRNAs.</text>
</comment>
<evidence type="ECO:0000256" key="2">
    <source>
        <dbReference type="ARBA" id="ARBA00007337"/>
    </source>
</evidence>
<keyword evidence="5 8" id="KW-0694">RNA-binding</keyword>
<dbReference type="InterPro" id="IPR050257">
    <property type="entry name" value="eL8/uL1-like"/>
</dbReference>
<gene>
    <name evidence="11" type="ORF">SAPINGB_P006011</name>
</gene>
<keyword evidence="12" id="KW-1185">Reference proteome</keyword>
<evidence type="ECO:0000256" key="3">
    <source>
        <dbReference type="ARBA" id="ARBA00022517"/>
    </source>
</evidence>
<name>A0A5E8C7Z6_9ASCO</name>
<evidence type="ECO:0000256" key="7">
    <source>
        <dbReference type="ARBA" id="ARBA00023274"/>
    </source>
</evidence>
<evidence type="ECO:0000313" key="12">
    <source>
        <dbReference type="Proteomes" id="UP000398389"/>
    </source>
</evidence>
<proteinExistence type="inferred from homology"/>
<comment type="function">
    <text evidence="8">Common component of the spliceosome and rRNA processing machinery.</text>
</comment>
<dbReference type="Proteomes" id="UP000398389">
    <property type="component" value="Unassembled WGS sequence"/>
</dbReference>
<evidence type="ECO:0000256" key="5">
    <source>
        <dbReference type="ARBA" id="ARBA00022884"/>
    </source>
</evidence>
<dbReference type="GO" id="GO:0031429">
    <property type="term" value="C:box H/ACA snoRNP complex"/>
    <property type="evidence" value="ECO:0007669"/>
    <property type="project" value="UniProtKB-UniRule"/>
</dbReference>
<dbReference type="Pfam" id="PF01248">
    <property type="entry name" value="Ribosomal_L7Ae"/>
    <property type="match status" value="1"/>
</dbReference>
<dbReference type="PANTHER" id="PTHR23105">
    <property type="entry name" value="RIBOSOMAL PROTEIN L7AE FAMILY MEMBER"/>
    <property type="match status" value="1"/>
</dbReference>
<evidence type="ECO:0000313" key="11">
    <source>
        <dbReference type="EMBL" id="VVT58048.1"/>
    </source>
</evidence>
<evidence type="ECO:0000256" key="9">
    <source>
        <dbReference type="SAM" id="MobiDB-lite"/>
    </source>
</evidence>
<evidence type="ECO:0000256" key="6">
    <source>
        <dbReference type="ARBA" id="ARBA00023242"/>
    </source>
</evidence>
<dbReference type="PRINTS" id="PR00883">
    <property type="entry name" value="NUCLEARHMG"/>
</dbReference>
<dbReference type="PROSITE" id="PS01082">
    <property type="entry name" value="RIBOSOMAL_L7AE"/>
    <property type="match status" value="1"/>
</dbReference>
<dbReference type="InterPro" id="IPR029064">
    <property type="entry name" value="Ribosomal_eL30-like_sf"/>
</dbReference>
<evidence type="ECO:0000256" key="8">
    <source>
        <dbReference type="RuleBase" id="RU366039"/>
    </source>
</evidence>
<evidence type="ECO:0000256" key="1">
    <source>
        <dbReference type="ARBA" id="ARBA00004604"/>
    </source>
</evidence>
<dbReference type="RefSeq" id="XP_031856616.1">
    <property type="nucleotide sequence ID" value="XM_032000725.1"/>
</dbReference>
<feature type="region of interest" description="Disordered" evidence="9">
    <location>
        <begin position="1"/>
        <end position="28"/>
    </location>
</feature>
<dbReference type="InterPro" id="IPR004038">
    <property type="entry name" value="Ribosomal_eL8/eL30/eS12/Gad45"/>
</dbReference>
<dbReference type="GO" id="GO:0034513">
    <property type="term" value="F:box H/ACA snoRNA binding"/>
    <property type="evidence" value="ECO:0007669"/>
    <property type="project" value="UniProtKB-ARBA"/>
</dbReference>
<dbReference type="GO" id="GO:0031118">
    <property type="term" value="P:rRNA pseudouridine synthesis"/>
    <property type="evidence" value="ECO:0007669"/>
    <property type="project" value="UniProtKB-ARBA"/>
</dbReference>
<dbReference type="GeneID" id="43584825"/>
<accession>A0A5E8C7Z6</accession>
<comment type="subcellular location">
    <subcellularLocation>
        <location evidence="1 8">Nucleus</location>
        <location evidence="1 8">Nucleolus</location>
    </subcellularLocation>
</comment>
<keyword evidence="6 8" id="KW-0539">Nucleus</keyword>
<dbReference type="OrthoDB" id="5364946at2759"/>
<keyword evidence="7 8" id="KW-0687">Ribonucleoprotein</keyword>
<dbReference type="PRINTS" id="PR00881">
    <property type="entry name" value="L7ARS6FAMILY"/>
</dbReference>
<sequence>MAKDKSSKKESKVSKETKETKEVTSTEIDNYEKRMPALLPFASPLAPKKLNKKILKTVKKASKAKHVRRGVKEVVKALRKGEKGIVVVAGDISPPDVISHLPVLCEDFKVPYVFIPSKEDLGSAGATKRPTSCVMVVPGGSKKKADDASKTEEYREGFDQIVKEVETIA</sequence>
<dbReference type="AlphaFoldDB" id="A0A5E8C7Z6"/>
<dbReference type="SUPFAM" id="SSF55315">
    <property type="entry name" value="L30e-like"/>
    <property type="match status" value="1"/>
</dbReference>
<feature type="domain" description="Ribosomal protein eL8/eL30/eS12/Gadd45" evidence="10">
    <location>
        <begin position="53"/>
        <end position="144"/>
    </location>
</feature>
<reference evidence="11 12" key="1">
    <citation type="submission" date="2019-09" db="EMBL/GenBank/DDBJ databases">
        <authorList>
            <person name="Brejova B."/>
        </authorList>
    </citation>
    <scope>NUCLEOTIDE SEQUENCE [LARGE SCALE GENOMIC DNA]</scope>
</reference>
<organism evidence="11 12">
    <name type="scientific">Magnusiomyces paraingens</name>
    <dbReference type="NCBI Taxonomy" id="2606893"/>
    <lineage>
        <taxon>Eukaryota</taxon>
        <taxon>Fungi</taxon>
        <taxon>Dikarya</taxon>
        <taxon>Ascomycota</taxon>
        <taxon>Saccharomycotina</taxon>
        <taxon>Dipodascomycetes</taxon>
        <taxon>Dipodascales</taxon>
        <taxon>Dipodascaceae</taxon>
        <taxon>Magnusiomyces</taxon>
    </lineage>
</organism>
<dbReference type="InterPro" id="IPR004037">
    <property type="entry name" value="Ribosomal_eL8-like_CS"/>
</dbReference>
<dbReference type="GO" id="GO:0031120">
    <property type="term" value="P:snRNA pseudouridine synthesis"/>
    <property type="evidence" value="ECO:0007669"/>
    <property type="project" value="UniProtKB-UniRule"/>
</dbReference>
<dbReference type="Gene3D" id="3.30.1330.30">
    <property type="match status" value="1"/>
</dbReference>